<gene>
    <name evidence="2" type="ORF">GSLYS_00009967001</name>
</gene>
<dbReference type="Gene3D" id="3.90.175.10">
    <property type="entry name" value="Diphtheria Toxin, domain 1"/>
    <property type="match status" value="1"/>
</dbReference>
<name>A0AAV2HQQ7_LYMST</name>
<evidence type="ECO:0008006" key="4">
    <source>
        <dbReference type="Google" id="ProtNLM"/>
    </source>
</evidence>
<feature type="compositionally biased region" description="Polar residues" evidence="1">
    <location>
        <begin position="56"/>
        <end position="75"/>
    </location>
</feature>
<feature type="compositionally biased region" description="Basic and acidic residues" evidence="1">
    <location>
        <begin position="1"/>
        <end position="17"/>
    </location>
</feature>
<proteinExistence type="predicted"/>
<keyword evidence="3" id="KW-1185">Reference proteome</keyword>
<organism evidence="2 3">
    <name type="scientific">Lymnaea stagnalis</name>
    <name type="common">Great pond snail</name>
    <name type="synonym">Helix stagnalis</name>
    <dbReference type="NCBI Taxonomy" id="6523"/>
    <lineage>
        <taxon>Eukaryota</taxon>
        <taxon>Metazoa</taxon>
        <taxon>Spiralia</taxon>
        <taxon>Lophotrochozoa</taxon>
        <taxon>Mollusca</taxon>
        <taxon>Gastropoda</taxon>
        <taxon>Heterobranchia</taxon>
        <taxon>Euthyneura</taxon>
        <taxon>Panpulmonata</taxon>
        <taxon>Hygrophila</taxon>
        <taxon>Lymnaeoidea</taxon>
        <taxon>Lymnaeidae</taxon>
        <taxon>Lymnaea</taxon>
    </lineage>
</organism>
<feature type="compositionally biased region" description="Polar residues" evidence="1">
    <location>
        <begin position="147"/>
        <end position="168"/>
    </location>
</feature>
<feature type="region of interest" description="Disordered" evidence="1">
    <location>
        <begin position="1"/>
        <end position="37"/>
    </location>
</feature>
<evidence type="ECO:0000313" key="2">
    <source>
        <dbReference type="EMBL" id="CAL1536054.1"/>
    </source>
</evidence>
<dbReference type="Proteomes" id="UP001497497">
    <property type="component" value="Unassembled WGS sequence"/>
</dbReference>
<accession>A0AAV2HQQ7</accession>
<protein>
    <recommendedName>
        <fullName evidence="4">PARP catalytic domain-containing protein</fullName>
    </recommendedName>
</protein>
<feature type="region of interest" description="Disordered" evidence="1">
    <location>
        <begin position="55"/>
        <end position="75"/>
    </location>
</feature>
<dbReference type="AlphaFoldDB" id="A0AAV2HQQ7"/>
<evidence type="ECO:0000313" key="3">
    <source>
        <dbReference type="Proteomes" id="UP001497497"/>
    </source>
</evidence>
<dbReference type="SUPFAM" id="SSF56399">
    <property type="entry name" value="ADP-ribosylation"/>
    <property type="match status" value="1"/>
</dbReference>
<reference evidence="2 3" key="1">
    <citation type="submission" date="2024-04" db="EMBL/GenBank/DDBJ databases">
        <authorList>
            <consortium name="Genoscope - CEA"/>
            <person name="William W."/>
        </authorList>
    </citation>
    <scope>NUCLEOTIDE SEQUENCE [LARGE SCALE GENOMIC DNA]</scope>
</reference>
<dbReference type="EMBL" id="CAXITT010000219">
    <property type="protein sequence ID" value="CAL1536054.1"/>
    <property type="molecule type" value="Genomic_DNA"/>
</dbReference>
<sequence>MDSAKFLEARDSRKGVESEDMEISTSVKRKYQDSTDTETNFDEYDIKRKIRKVSEESSTYTVNNRNVSTSEQEVNSKVPASCQEILTTEQEENSTVPASCQEILTTEHAENYTVPASCQEILTTEPEEHSPIPASCQELLTKEQEENSTVPASNKKISTTEPEESSSFAEITQELSTKEWLDNKNQLDFHDIDEKSVSEIDLLQSFLAEVERTWKVVNRLTGFKFGIIPPMCLSQGQEVGHWIKLSRKVIPFVYVTPTGGSIPGVNDVQDSIYDVKTKSSAAALLITEYVNSVINNLELQADDELVTFKVMLKELHALLKDIDSSMFSKTRHNSSLTMSKVKELKIKVDQMSLIDKIDRCTSTERILTLTESHLLCRILGLSDKFVQKMIDIKDERALRKSPICILETFFEAEMNEVNMNRRCNEGGNITSDLLQMGLSQEKTQGIVNKIIAQNEETQSAIYWVKEYLDSLFTTHQLLTPLPLLDRYADELINEWFDAEVYLRATHDGNSIKLNFQMIKVDFRSDELKSAEIFDMFRQPGCKLLFHGTRKTDSLDSILREGIMLDRGRSRQDFSDGSGFYLSDDIEAAENWVKNRGRCNCAVIIYRIPLDLLEFGVTGGLNLSRNANEWSSVVKYHRSGSYLEQEVPNTFDLENRPFIKGPVCVNGKKIRRNVSPIMLKINGRRLQQYCIRDEMLALDISPLVVGVALDCKAKN</sequence>
<comment type="caution">
    <text evidence="2">The sequence shown here is derived from an EMBL/GenBank/DDBJ whole genome shotgun (WGS) entry which is preliminary data.</text>
</comment>
<evidence type="ECO:0000256" key="1">
    <source>
        <dbReference type="SAM" id="MobiDB-lite"/>
    </source>
</evidence>
<feature type="region of interest" description="Disordered" evidence="1">
    <location>
        <begin position="144"/>
        <end position="168"/>
    </location>
</feature>